<protein>
    <recommendedName>
        <fullName evidence="1">Thioredoxin domain-containing protein</fullName>
    </recommendedName>
</protein>
<dbReference type="SUPFAM" id="SSF52833">
    <property type="entry name" value="Thioredoxin-like"/>
    <property type="match status" value="1"/>
</dbReference>
<dbReference type="EMBL" id="UOEX01000388">
    <property type="protein sequence ID" value="VAW41515.1"/>
    <property type="molecule type" value="Genomic_DNA"/>
</dbReference>
<dbReference type="PANTHER" id="PTHR42852">
    <property type="entry name" value="THIOL:DISULFIDE INTERCHANGE PROTEIN DSBE"/>
    <property type="match status" value="1"/>
</dbReference>
<feature type="domain" description="Thioredoxin" evidence="1">
    <location>
        <begin position="37"/>
        <end position="175"/>
    </location>
</feature>
<dbReference type="InterPro" id="IPR013766">
    <property type="entry name" value="Thioredoxin_domain"/>
</dbReference>
<reference evidence="2" key="1">
    <citation type="submission" date="2018-06" db="EMBL/GenBank/DDBJ databases">
        <authorList>
            <person name="Zhirakovskaya E."/>
        </authorList>
    </citation>
    <scope>NUCLEOTIDE SEQUENCE</scope>
</reference>
<dbReference type="Pfam" id="PF00578">
    <property type="entry name" value="AhpC-TSA"/>
    <property type="match status" value="1"/>
</dbReference>
<dbReference type="GO" id="GO:0016491">
    <property type="term" value="F:oxidoreductase activity"/>
    <property type="evidence" value="ECO:0007669"/>
    <property type="project" value="InterPro"/>
</dbReference>
<sequence>MLNPNNFKASVCRLLILACLPLLLFTSCSSSKNNKKLRIGDVAPPFTALDLQGKKIILNAYIGKPVVLRFFYPNCRYCRADTAVFNQYYREFKDQGLLIVYLDTAARGEDLQKFVDDLKIKFPVISDARKEVADKYRVNLVPQTIVLSPRHRILAAILGGVSREQLDSLLGKFLVKKQ</sequence>
<dbReference type="InterPro" id="IPR000866">
    <property type="entry name" value="AhpC/TSA"/>
</dbReference>
<organism evidence="2">
    <name type="scientific">hydrothermal vent metagenome</name>
    <dbReference type="NCBI Taxonomy" id="652676"/>
    <lineage>
        <taxon>unclassified sequences</taxon>
        <taxon>metagenomes</taxon>
        <taxon>ecological metagenomes</taxon>
    </lineage>
</organism>
<dbReference type="AlphaFoldDB" id="A0A3B0VDB6"/>
<dbReference type="PANTHER" id="PTHR42852:SF13">
    <property type="entry name" value="PROTEIN DIPZ"/>
    <property type="match status" value="1"/>
</dbReference>
<dbReference type="InterPro" id="IPR050553">
    <property type="entry name" value="Thioredoxin_ResA/DsbE_sf"/>
</dbReference>
<dbReference type="InterPro" id="IPR036249">
    <property type="entry name" value="Thioredoxin-like_sf"/>
</dbReference>
<accession>A0A3B0VDB6</accession>
<name>A0A3B0VDB6_9ZZZZ</name>
<proteinExistence type="predicted"/>
<dbReference type="GO" id="GO:0016209">
    <property type="term" value="F:antioxidant activity"/>
    <property type="evidence" value="ECO:0007669"/>
    <property type="project" value="InterPro"/>
</dbReference>
<dbReference type="CDD" id="cd02966">
    <property type="entry name" value="TlpA_like_family"/>
    <property type="match status" value="1"/>
</dbReference>
<evidence type="ECO:0000259" key="1">
    <source>
        <dbReference type="PROSITE" id="PS51352"/>
    </source>
</evidence>
<gene>
    <name evidence="2" type="ORF">MNBD_DELTA03-1143</name>
</gene>
<evidence type="ECO:0000313" key="2">
    <source>
        <dbReference type="EMBL" id="VAW41515.1"/>
    </source>
</evidence>
<dbReference type="PROSITE" id="PS51352">
    <property type="entry name" value="THIOREDOXIN_2"/>
    <property type="match status" value="1"/>
</dbReference>
<dbReference type="Gene3D" id="3.40.30.10">
    <property type="entry name" value="Glutaredoxin"/>
    <property type="match status" value="1"/>
</dbReference>